<dbReference type="Gene3D" id="1.10.3290.10">
    <property type="entry name" value="Fido-like domain"/>
    <property type="match status" value="1"/>
</dbReference>
<dbReference type="InterPro" id="IPR036597">
    <property type="entry name" value="Fido-like_dom_sf"/>
</dbReference>
<gene>
    <name evidence="2" type="ORF">OU421_02620</name>
</gene>
<dbReference type="RefSeq" id="WP_268187061.1">
    <property type="nucleotide sequence ID" value="NZ_CP113361.1"/>
</dbReference>
<organism evidence="2 3">
    <name type="scientific">Methanogenium organophilum</name>
    <dbReference type="NCBI Taxonomy" id="2199"/>
    <lineage>
        <taxon>Archaea</taxon>
        <taxon>Methanobacteriati</taxon>
        <taxon>Methanobacteriota</taxon>
        <taxon>Stenosarchaea group</taxon>
        <taxon>Methanomicrobia</taxon>
        <taxon>Methanomicrobiales</taxon>
        <taxon>Methanomicrobiaceae</taxon>
        <taxon>Methanogenium</taxon>
    </lineage>
</organism>
<sequence>MGNTGTNTIQPKLLLRIEEKRELSFSMPPLPADESQKLHEEQKLLHTYYSNAIAGNTLTLAETRAVVTEGETIEEKSLQEHRDAMNTATAFERMETLANEGAAIDHATVQAIHAVVTGAEPDDAGKYRRTNIRAASAAKAHPNWTEVMKLMNQLLVTVRNSRLHPIETAAYFYHGFGDIHPFTEGNGRVGRLCTCLYLMERTYPPVVLKKESRKRYTQLIKAADAGDIGPFSDYLAKAVDESLTLSLAAYGGEDELMPVEDIAENLGEDSPYSAYSPEYLRHRAEQGVLDAVQMEHTWYTSRRALDRYLAGYENDER</sequence>
<dbReference type="InterPro" id="IPR040198">
    <property type="entry name" value="Fido_containing"/>
</dbReference>
<dbReference type="SUPFAM" id="SSF140931">
    <property type="entry name" value="Fic-like"/>
    <property type="match status" value="1"/>
</dbReference>
<dbReference type="KEGG" id="mou:OU421_02620"/>
<dbReference type="AlphaFoldDB" id="A0A9X9S4W9"/>
<dbReference type="GeneID" id="76833960"/>
<keyword evidence="3" id="KW-1185">Reference proteome</keyword>
<proteinExistence type="predicted"/>
<reference evidence="2" key="1">
    <citation type="submission" date="2022-11" db="EMBL/GenBank/DDBJ databases">
        <title>Complete genome sequence of Methanogenium organophilum DSM 3596.</title>
        <authorList>
            <person name="Chen S.-C."/>
            <person name="Lai S.-J."/>
            <person name="You Y.-T."/>
        </authorList>
    </citation>
    <scope>NUCLEOTIDE SEQUENCE</scope>
    <source>
        <strain evidence="2">DSM 3596</strain>
    </source>
</reference>
<evidence type="ECO:0000259" key="1">
    <source>
        <dbReference type="PROSITE" id="PS51459"/>
    </source>
</evidence>
<dbReference type="InterPro" id="IPR003812">
    <property type="entry name" value="Fido"/>
</dbReference>
<name>A0A9X9S4W9_METOG</name>
<dbReference type="Pfam" id="PF02661">
    <property type="entry name" value="Fic"/>
    <property type="match status" value="1"/>
</dbReference>
<feature type="domain" description="Fido" evidence="1">
    <location>
        <begin position="104"/>
        <end position="237"/>
    </location>
</feature>
<dbReference type="EMBL" id="CP113361">
    <property type="protein sequence ID" value="WAI01787.1"/>
    <property type="molecule type" value="Genomic_DNA"/>
</dbReference>
<accession>A0A9X9S4W9</accession>
<dbReference type="PANTHER" id="PTHR13504">
    <property type="entry name" value="FIDO DOMAIN-CONTAINING PROTEIN DDB_G0283145"/>
    <property type="match status" value="1"/>
</dbReference>
<dbReference type="Proteomes" id="UP001163096">
    <property type="component" value="Chromosome"/>
</dbReference>
<evidence type="ECO:0000313" key="3">
    <source>
        <dbReference type="Proteomes" id="UP001163096"/>
    </source>
</evidence>
<evidence type="ECO:0000313" key="2">
    <source>
        <dbReference type="EMBL" id="WAI01787.1"/>
    </source>
</evidence>
<protein>
    <submittedName>
        <fullName evidence="2">Fic family protein</fullName>
    </submittedName>
</protein>
<dbReference type="PANTHER" id="PTHR13504:SF38">
    <property type="entry name" value="FIDO DOMAIN-CONTAINING PROTEIN"/>
    <property type="match status" value="1"/>
</dbReference>
<dbReference type="PROSITE" id="PS51459">
    <property type="entry name" value="FIDO"/>
    <property type="match status" value="1"/>
</dbReference>